<dbReference type="SUPFAM" id="SSF48256">
    <property type="entry name" value="Citrate synthase"/>
    <property type="match status" value="1"/>
</dbReference>
<dbReference type="InterPro" id="IPR019810">
    <property type="entry name" value="Citrate_synthase_AS"/>
</dbReference>
<evidence type="ECO:0000256" key="1">
    <source>
        <dbReference type="ARBA" id="ARBA00010566"/>
    </source>
</evidence>
<dbReference type="RefSeq" id="XP_026189977.1">
    <property type="nucleotide sequence ID" value="XM_026334192.1"/>
</dbReference>
<name>A0A6P6RR01_9EIME</name>
<gene>
    <name evidence="5" type="primary">LOC34623503</name>
</gene>
<dbReference type="PANTHER" id="PTHR42871:SF1">
    <property type="entry name" value="CITRATE SYNTHASE"/>
    <property type="match status" value="1"/>
</dbReference>
<sequence>MLGALKGQLSPAIALSEEYESRQSLRIIDERTGKEYKVPIRHNTVEAKGFLQIRAPGGPPLHVLDPGLMNTCVAGSRISFIDGEKGILRYRGYPIEHLAEKSSYEEVVFLLIYGDMPTPHQLEEFVSKLALLSAMPEQIKSLIRSFDRHAEGLSFVEPQTDLGLVGSFLQMIDNAPPSPTIARALEVLMILHAEHEMNCSTAAVRHVASSHADLYISLAAGVAALYGPRHGAANEAAVRMLRRIAAPSHVPQFLENVKRREEKLMGFGHRIYKSYDPRAFIVRQVARVVFATLGPSDLSNVATALEKAALKDVYFTSRRLYPNIDFYSGVVYTQLGFAPNSFPLLFAVARLAGWAAHLNEYHQMAPNAEEARMVRPLQVYRGQGERREEILRKEREQVCLAPNRLRRVPRCMAKQKVQKCKHPRFCHVIECYG</sequence>
<dbReference type="Pfam" id="PF00285">
    <property type="entry name" value="Citrate_synt"/>
    <property type="match status" value="1"/>
</dbReference>
<dbReference type="InterPro" id="IPR016143">
    <property type="entry name" value="Citrate_synth-like_sm_a-sub"/>
</dbReference>
<dbReference type="PROSITE" id="PS00480">
    <property type="entry name" value="CITRATE_SYNTHASE"/>
    <property type="match status" value="1"/>
</dbReference>
<dbReference type="GO" id="GO:0046912">
    <property type="term" value="F:acyltransferase activity, acyl groups converted into alkyl on transfer"/>
    <property type="evidence" value="ECO:0007669"/>
    <property type="project" value="InterPro"/>
</dbReference>
<dbReference type="InterPro" id="IPR002020">
    <property type="entry name" value="Citrate_synthase"/>
</dbReference>
<evidence type="ECO:0000256" key="2">
    <source>
        <dbReference type="ARBA" id="ARBA00022679"/>
    </source>
</evidence>
<accession>A0A6P6RR01</accession>
<comment type="similarity">
    <text evidence="1 3">Belongs to the citrate synthase family.</text>
</comment>
<keyword evidence="4" id="KW-1185">Reference proteome</keyword>
<dbReference type="InterPro" id="IPR016142">
    <property type="entry name" value="Citrate_synth-like_lrg_a-sub"/>
</dbReference>
<dbReference type="Proteomes" id="UP000515125">
    <property type="component" value="Unplaced"/>
</dbReference>
<dbReference type="PRINTS" id="PR00143">
    <property type="entry name" value="CITRTSNTHASE"/>
</dbReference>
<organism evidence="4 5">
    <name type="scientific">Cyclospora cayetanensis</name>
    <dbReference type="NCBI Taxonomy" id="88456"/>
    <lineage>
        <taxon>Eukaryota</taxon>
        <taxon>Sar</taxon>
        <taxon>Alveolata</taxon>
        <taxon>Apicomplexa</taxon>
        <taxon>Conoidasida</taxon>
        <taxon>Coccidia</taxon>
        <taxon>Eucoccidiorida</taxon>
        <taxon>Eimeriorina</taxon>
        <taxon>Eimeriidae</taxon>
        <taxon>Cyclospora</taxon>
    </lineage>
</organism>
<reference evidence="5" key="1">
    <citation type="submission" date="2025-08" db="UniProtKB">
        <authorList>
            <consortium name="RefSeq"/>
        </authorList>
    </citation>
    <scope>IDENTIFICATION</scope>
</reference>
<proteinExistence type="inferred from homology"/>
<evidence type="ECO:0000313" key="4">
    <source>
        <dbReference type="Proteomes" id="UP000515125"/>
    </source>
</evidence>
<keyword evidence="2 3" id="KW-0808">Transferase</keyword>
<dbReference type="Gene3D" id="1.10.580.10">
    <property type="entry name" value="Citrate Synthase, domain 1"/>
    <property type="match status" value="2"/>
</dbReference>
<dbReference type="PANTHER" id="PTHR42871">
    <property type="entry name" value="CITRATE SYNTHASE"/>
    <property type="match status" value="1"/>
</dbReference>
<dbReference type="AlphaFoldDB" id="A0A6P6RR01"/>
<protein>
    <recommendedName>
        <fullName evidence="3">Citrate synthase</fullName>
    </recommendedName>
</protein>
<evidence type="ECO:0000313" key="5">
    <source>
        <dbReference type="RefSeq" id="XP_026189977.1"/>
    </source>
</evidence>
<dbReference type="InterPro" id="IPR036969">
    <property type="entry name" value="Citrate_synthase_sf"/>
</dbReference>
<dbReference type="GeneID" id="34623503"/>
<dbReference type="OrthoDB" id="435022at2759"/>
<evidence type="ECO:0000256" key="3">
    <source>
        <dbReference type="RuleBase" id="RU000441"/>
    </source>
</evidence>
<dbReference type="Gene3D" id="1.10.230.10">
    <property type="entry name" value="Cytochrome P450-Terp, domain 2"/>
    <property type="match status" value="1"/>
</dbReference>